<keyword evidence="2" id="KW-0238">DNA-binding</keyword>
<accession>A0A4R3ZAJ2</accession>
<dbReference type="SUPFAM" id="SSF47413">
    <property type="entry name" value="lambda repressor-like DNA-binding domains"/>
    <property type="match status" value="1"/>
</dbReference>
<dbReference type="InterPro" id="IPR010982">
    <property type="entry name" value="Lambda_DNA-bd_dom_sf"/>
</dbReference>
<dbReference type="InterPro" id="IPR001387">
    <property type="entry name" value="Cro/C1-type_HTH"/>
</dbReference>
<feature type="domain" description="HTH cro/C1-type" evidence="1">
    <location>
        <begin position="8"/>
        <end position="62"/>
    </location>
</feature>
<sequence>MLKIGAILAAKLEEKDLSQKEAAAQLNINPKTFSTYVNDTYFPPLDVLSDICRLLDIDIDHLLGLEKNNNIDLLIQGKDEAKIIYFFRSLNKSDAKLFMKNFNYIVDLINTKNHNK</sequence>
<proteinExistence type="predicted"/>
<dbReference type="SMART" id="SM00530">
    <property type="entry name" value="HTH_XRE"/>
    <property type="match status" value="1"/>
</dbReference>
<dbReference type="EMBL" id="SMCQ01000002">
    <property type="protein sequence ID" value="TCW02186.1"/>
    <property type="molecule type" value="Genomic_DNA"/>
</dbReference>
<dbReference type="GO" id="GO:0003677">
    <property type="term" value="F:DNA binding"/>
    <property type="evidence" value="ECO:0007669"/>
    <property type="project" value="UniProtKB-KW"/>
</dbReference>
<evidence type="ECO:0000313" key="3">
    <source>
        <dbReference type="Proteomes" id="UP000295515"/>
    </source>
</evidence>
<dbReference type="Gene3D" id="1.10.260.40">
    <property type="entry name" value="lambda repressor-like DNA-binding domains"/>
    <property type="match status" value="1"/>
</dbReference>
<evidence type="ECO:0000259" key="1">
    <source>
        <dbReference type="PROSITE" id="PS50943"/>
    </source>
</evidence>
<dbReference type="Pfam" id="PF13443">
    <property type="entry name" value="HTH_26"/>
    <property type="match status" value="1"/>
</dbReference>
<dbReference type="AlphaFoldDB" id="A0A4R3ZAJ2"/>
<name>A0A4R3ZAJ2_9FIRM</name>
<gene>
    <name evidence="2" type="ORF">EDD60_102151</name>
</gene>
<keyword evidence="3" id="KW-1185">Reference proteome</keyword>
<dbReference type="Proteomes" id="UP000295515">
    <property type="component" value="Unassembled WGS sequence"/>
</dbReference>
<dbReference type="RefSeq" id="WP_066446429.1">
    <property type="nucleotide sequence ID" value="NZ_JANKBF010000003.1"/>
</dbReference>
<organism evidence="2 3">
    <name type="scientific">Longibaculum muris</name>
    <dbReference type="NCBI Taxonomy" id="1796628"/>
    <lineage>
        <taxon>Bacteria</taxon>
        <taxon>Bacillati</taxon>
        <taxon>Bacillota</taxon>
        <taxon>Erysipelotrichia</taxon>
        <taxon>Erysipelotrichales</taxon>
        <taxon>Coprobacillaceae</taxon>
        <taxon>Longibaculum</taxon>
    </lineage>
</organism>
<protein>
    <submittedName>
        <fullName evidence="2">DNA-binding XRE family transcriptional regulator</fullName>
    </submittedName>
</protein>
<dbReference type="PROSITE" id="PS50943">
    <property type="entry name" value="HTH_CROC1"/>
    <property type="match status" value="1"/>
</dbReference>
<evidence type="ECO:0000313" key="2">
    <source>
        <dbReference type="EMBL" id="TCW02186.1"/>
    </source>
</evidence>
<reference evidence="2 3" key="1">
    <citation type="submission" date="2019-03" db="EMBL/GenBank/DDBJ databases">
        <title>Genomic Encyclopedia of Type Strains, Phase IV (KMG-IV): sequencing the most valuable type-strain genomes for metagenomic binning, comparative biology and taxonomic classification.</title>
        <authorList>
            <person name="Goeker M."/>
        </authorList>
    </citation>
    <scope>NUCLEOTIDE SEQUENCE [LARGE SCALE GENOMIC DNA]</scope>
    <source>
        <strain evidence="2 3">DSM 29487</strain>
    </source>
</reference>
<dbReference type="GeneID" id="98914390"/>
<comment type="caution">
    <text evidence="2">The sequence shown here is derived from an EMBL/GenBank/DDBJ whole genome shotgun (WGS) entry which is preliminary data.</text>
</comment>